<evidence type="ECO:0000256" key="4">
    <source>
        <dbReference type="PIRSR" id="PIRSR607822-1"/>
    </source>
</evidence>
<dbReference type="CDD" id="cd04794">
    <property type="entry name" value="euk_LANCL"/>
    <property type="match status" value="1"/>
</dbReference>
<dbReference type="InterPro" id="IPR012341">
    <property type="entry name" value="6hp_glycosidase-like_sf"/>
</dbReference>
<dbReference type="PRINTS" id="PR01951">
    <property type="entry name" value="LANCEUKARYTE"/>
</dbReference>
<keyword evidence="6" id="KW-1185">Reference proteome</keyword>
<dbReference type="Pfam" id="PF05147">
    <property type="entry name" value="LANC_like"/>
    <property type="match status" value="1"/>
</dbReference>
<dbReference type="InterPro" id="IPR007822">
    <property type="entry name" value="LANC-like"/>
</dbReference>
<keyword evidence="2 4" id="KW-0479">Metal-binding</keyword>
<feature type="binding site" evidence="4">
    <location>
        <position position="325"/>
    </location>
    <ligand>
        <name>Zn(2+)</name>
        <dbReference type="ChEBI" id="CHEBI:29105"/>
    </ligand>
</feature>
<protein>
    <submittedName>
        <fullName evidence="5">LanC-like protein GCL2</fullName>
    </submittedName>
</protein>
<feature type="binding site" evidence="4">
    <location>
        <position position="279"/>
    </location>
    <ligand>
        <name>Zn(2+)</name>
        <dbReference type="ChEBI" id="CHEBI:29105"/>
    </ligand>
</feature>
<evidence type="ECO:0000313" key="6">
    <source>
        <dbReference type="Proteomes" id="UP000634136"/>
    </source>
</evidence>
<dbReference type="PANTHER" id="PTHR12736:SF22">
    <property type="entry name" value="LANC-LIKE PROTEIN GCL2"/>
    <property type="match status" value="1"/>
</dbReference>
<gene>
    <name evidence="5" type="ORF">G2W53_021151</name>
</gene>
<dbReference type="Gene3D" id="1.50.10.10">
    <property type="match status" value="1"/>
</dbReference>
<dbReference type="GO" id="GO:0005886">
    <property type="term" value="C:plasma membrane"/>
    <property type="evidence" value="ECO:0007669"/>
    <property type="project" value="TreeGrafter"/>
</dbReference>
<evidence type="ECO:0000313" key="5">
    <source>
        <dbReference type="EMBL" id="KAF7823007.1"/>
    </source>
</evidence>
<feature type="binding site" evidence="4">
    <location>
        <position position="324"/>
    </location>
    <ligand>
        <name>Zn(2+)</name>
        <dbReference type="ChEBI" id="CHEBI:29105"/>
    </ligand>
</feature>
<proteinExistence type="inferred from homology"/>
<evidence type="ECO:0000256" key="3">
    <source>
        <dbReference type="ARBA" id="ARBA00022833"/>
    </source>
</evidence>
<dbReference type="GO" id="GO:0005975">
    <property type="term" value="P:carbohydrate metabolic process"/>
    <property type="evidence" value="ECO:0007669"/>
    <property type="project" value="InterPro"/>
</dbReference>
<dbReference type="EMBL" id="JAAIUW010000007">
    <property type="protein sequence ID" value="KAF7823007.1"/>
    <property type="molecule type" value="Genomic_DNA"/>
</dbReference>
<dbReference type="GO" id="GO:0031179">
    <property type="term" value="P:peptide modification"/>
    <property type="evidence" value="ECO:0007669"/>
    <property type="project" value="InterPro"/>
</dbReference>
<evidence type="ECO:0000256" key="1">
    <source>
        <dbReference type="ARBA" id="ARBA00007179"/>
    </source>
</evidence>
<comment type="similarity">
    <text evidence="1">Belongs to the LanC-like protein family.</text>
</comment>
<reference evidence="5" key="1">
    <citation type="submission" date="2020-09" db="EMBL/GenBank/DDBJ databases">
        <title>Genome-Enabled Discovery of Anthraquinone Biosynthesis in Senna tora.</title>
        <authorList>
            <person name="Kang S.-H."/>
            <person name="Pandey R.P."/>
            <person name="Lee C.-M."/>
            <person name="Sim J.-S."/>
            <person name="Jeong J.-T."/>
            <person name="Choi B.-S."/>
            <person name="Jung M."/>
            <person name="Ginzburg D."/>
            <person name="Zhao K."/>
            <person name="Won S.Y."/>
            <person name="Oh T.-J."/>
            <person name="Yu Y."/>
            <person name="Kim N.-H."/>
            <person name="Lee O.R."/>
            <person name="Lee T.-H."/>
            <person name="Bashyal P."/>
            <person name="Kim T.-S."/>
            <person name="Lee W.-H."/>
            <person name="Kawkins C."/>
            <person name="Kim C.-K."/>
            <person name="Kim J.S."/>
            <person name="Ahn B.O."/>
            <person name="Rhee S.Y."/>
            <person name="Sohng J.K."/>
        </authorList>
    </citation>
    <scope>NUCLEOTIDE SEQUENCE</scope>
    <source>
        <tissue evidence="5">Leaf</tissue>
    </source>
</reference>
<dbReference type="FunFam" id="1.50.10.10:FF:000035">
    <property type="entry name" value="LanC-like protein 2"/>
    <property type="match status" value="1"/>
</dbReference>
<dbReference type="OrthoDB" id="10257263at2759"/>
<dbReference type="PRINTS" id="PR01950">
    <property type="entry name" value="LANCSUPER"/>
</dbReference>
<dbReference type="GO" id="GO:0046872">
    <property type="term" value="F:metal ion binding"/>
    <property type="evidence" value="ECO:0007669"/>
    <property type="project" value="UniProtKB-KW"/>
</dbReference>
<dbReference type="AlphaFoldDB" id="A0A834TKJ9"/>
<dbReference type="InterPro" id="IPR020464">
    <property type="entry name" value="LanC-like_prot_euk"/>
</dbReference>
<dbReference type="PANTHER" id="PTHR12736">
    <property type="entry name" value="LANC-LIKE PROTEIN"/>
    <property type="match status" value="1"/>
</dbReference>
<accession>A0A834TKJ9</accession>
<name>A0A834TKJ9_9FABA</name>
<dbReference type="SMART" id="SM01260">
    <property type="entry name" value="LANC_like"/>
    <property type="match status" value="1"/>
</dbReference>
<dbReference type="SUPFAM" id="SSF158745">
    <property type="entry name" value="LanC-like"/>
    <property type="match status" value="1"/>
</dbReference>
<dbReference type="Proteomes" id="UP000634136">
    <property type="component" value="Unassembled WGS sequence"/>
</dbReference>
<sequence length="406" mass="44955">MADRFFPNVFPDFVPEASPSTPQEDSLTKLLAMPYAPLSERFKRAALDLKETIIIETWGFPGQRIPDFTLYCGVLGTAFLLFKSYQVTNNKNDLNLCSQIVKACDSASLGSSDVTFICGRAGVCALGAVVAKHVGDEQSLRYYLDQFEKIKLPKNLPDELLYGRVGFLWACLFLNKHLGQGTIPSIYTAAVVDEIIKSGRAMGGKGRCPLMFEWYGEKYWGAAHGLAGIMHVLMDMELKPDELEDVKGTLKYMINNRFPSGNYPASEEDKKRDVLVHWCHGAPGIALTLVKAAKVFGDQTFLDAAVNAAEVVWNRGLLKRVGLCHGISGNAYVFLSLYQLTGNIEYLYRAKSFACFLLDSAHKLISQGEMHGGDRPYSMFEGLGGMAYLFLDLVDPSQAKFPAYDL</sequence>
<keyword evidence="3 4" id="KW-0862">Zinc</keyword>
<comment type="caution">
    <text evidence="5">The sequence shown here is derived from an EMBL/GenBank/DDBJ whole genome shotgun (WGS) entry which is preliminary data.</text>
</comment>
<evidence type="ECO:0000256" key="2">
    <source>
        <dbReference type="ARBA" id="ARBA00022723"/>
    </source>
</evidence>
<organism evidence="5 6">
    <name type="scientific">Senna tora</name>
    <dbReference type="NCBI Taxonomy" id="362788"/>
    <lineage>
        <taxon>Eukaryota</taxon>
        <taxon>Viridiplantae</taxon>
        <taxon>Streptophyta</taxon>
        <taxon>Embryophyta</taxon>
        <taxon>Tracheophyta</taxon>
        <taxon>Spermatophyta</taxon>
        <taxon>Magnoliopsida</taxon>
        <taxon>eudicotyledons</taxon>
        <taxon>Gunneridae</taxon>
        <taxon>Pentapetalae</taxon>
        <taxon>rosids</taxon>
        <taxon>fabids</taxon>
        <taxon>Fabales</taxon>
        <taxon>Fabaceae</taxon>
        <taxon>Caesalpinioideae</taxon>
        <taxon>Cassia clade</taxon>
        <taxon>Senna</taxon>
    </lineage>
</organism>